<gene>
    <name evidence="1" type="ORF">E5K02_10060</name>
</gene>
<evidence type="ECO:0000313" key="2">
    <source>
        <dbReference type="Proteomes" id="UP000298471"/>
    </source>
</evidence>
<dbReference type="Proteomes" id="UP000298471">
    <property type="component" value="Unassembled WGS sequence"/>
</dbReference>
<accession>A0A4Z0QIF6</accession>
<organism evidence="1 2">
    <name type="scientific">Hymenobacter metallicola</name>
    <dbReference type="NCBI Taxonomy" id="2563114"/>
    <lineage>
        <taxon>Bacteria</taxon>
        <taxon>Pseudomonadati</taxon>
        <taxon>Bacteroidota</taxon>
        <taxon>Cytophagia</taxon>
        <taxon>Cytophagales</taxon>
        <taxon>Hymenobacteraceae</taxon>
        <taxon>Hymenobacter</taxon>
    </lineage>
</organism>
<dbReference type="RefSeq" id="WP_135394555.1">
    <property type="nucleotide sequence ID" value="NZ_SRMB01000001.1"/>
</dbReference>
<proteinExistence type="predicted"/>
<name>A0A4Z0QIF6_9BACT</name>
<dbReference type="EMBL" id="SRMB01000001">
    <property type="protein sequence ID" value="TGE29780.1"/>
    <property type="molecule type" value="Genomic_DNA"/>
</dbReference>
<protein>
    <submittedName>
        <fullName evidence="1">Uncharacterized protein</fullName>
    </submittedName>
</protein>
<comment type="caution">
    <text evidence="1">The sequence shown here is derived from an EMBL/GenBank/DDBJ whole genome shotgun (WGS) entry which is preliminary data.</text>
</comment>
<keyword evidence="2" id="KW-1185">Reference proteome</keyword>
<dbReference type="OrthoDB" id="9906136at2"/>
<dbReference type="PROSITE" id="PS51257">
    <property type="entry name" value="PROKAR_LIPOPROTEIN"/>
    <property type="match status" value="1"/>
</dbReference>
<dbReference type="AlphaFoldDB" id="A0A4Z0QIF6"/>
<evidence type="ECO:0000313" key="1">
    <source>
        <dbReference type="EMBL" id="TGE29780.1"/>
    </source>
</evidence>
<reference evidence="1 2" key="1">
    <citation type="submission" date="2019-04" db="EMBL/GenBank/DDBJ databases">
        <authorList>
            <person name="Feng G."/>
            <person name="Zhang J."/>
            <person name="Zhu H."/>
        </authorList>
    </citation>
    <scope>NUCLEOTIDE SEQUENCE [LARGE SCALE GENOMIC DNA]</scope>
    <source>
        <strain evidence="1 2">9PBR-1</strain>
    </source>
</reference>
<sequence>MKSLFYTLLLTAALAGCSKESNPGPATPPPPPATDNTVYLRVTADNVQPGQKAFVQQVGTLKDAVTLTLPAGASSPAKQIANEKSVFVKGQQVQFGVYTSTQPTKGTGTILAELVRGTTVLSSVTWDNASPPAWDQPSQSAVVNKTITLP</sequence>